<dbReference type="RefSeq" id="WP_254575539.1">
    <property type="nucleotide sequence ID" value="NZ_CP100595.1"/>
</dbReference>
<keyword evidence="2" id="KW-1185">Reference proteome</keyword>
<reference evidence="1" key="1">
    <citation type="submission" date="2022-07" db="EMBL/GenBank/DDBJ databases">
        <title>Arcobacter roscoffensis sp. nov., a marine bacterium isolated from coastal seawater collected from Roscoff, France.</title>
        <authorList>
            <person name="Pascual J."/>
            <person name="Lepeaux C."/>
            <person name="Methner A."/>
            <person name="Overmann J."/>
        </authorList>
    </citation>
    <scope>NUCLEOTIDE SEQUENCE</scope>
    <source>
        <strain evidence="1">ARW1-2F2</strain>
    </source>
</reference>
<dbReference type="Gene3D" id="1.10.3450.10">
    <property type="entry name" value="TTHA0068-like"/>
    <property type="match status" value="1"/>
</dbReference>
<organism evidence="1 2">
    <name type="scientific">Arcobacter roscoffensis</name>
    <dbReference type="NCBI Taxonomy" id="2961520"/>
    <lineage>
        <taxon>Bacteria</taxon>
        <taxon>Pseudomonadati</taxon>
        <taxon>Campylobacterota</taxon>
        <taxon>Epsilonproteobacteria</taxon>
        <taxon>Campylobacterales</taxon>
        <taxon>Arcobacteraceae</taxon>
        <taxon>Arcobacter</taxon>
    </lineage>
</organism>
<protein>
    <submittedName>
        <fullName evidence="1">DUF309 domain-containing protein</fullName>
    </submittedName>
</protein>
<dbReference type="SUPFAM" id="SSF140663">
    <property type="entry name" value="TTHA0068-like"/>
    <property type="match status" value="1"/>
</dbReference>
<name>A0ABY5E2T8_9BACT</name>
<dbReference type="Pfam" id="PF03745">
    <property type="entry name" value="DUF309"/>
    <property type="match status" value="1"/>
</dbReference>
<evidence type="ECO:0000313" key="1">
    <source>
        <dbReference type="EMBL" id="UTJ05358.1"/>
    </source>
</evidence>
<sequence length="108" mass="13235">MNLIKKLDEIIKIIEKNKFVKAHDLFEELWREYKNDKDTREESFILKAFVNASVCVELHKMNRVEHSTNVWNTFKKYEHLIDEIETINSSKYKQIQKLIYKKREEFIK</sequence>
<gene>
    <name evidence="1" type="ORF">NJU99_08760</name>
</gene>
<dbReference type="InterPro" id="IPR005500">
    <property type="entry name" value="DUF309"/>
</dbReference>
<proteinExistence type="predicted"/>
<dbReference type="EMBL" id="CP100595">
    <property type="protein sequence ID" value="UTJ05358.1"/>
    <property type="molecule type" value="Genomic_DNA"/>
</dbReference>
<evidence type="ECO:0000313" key="2">
    <source>
        <dbReference type="Proteomes" id="UP001060012"/>
    </source>
</evidence>
<dbReference type="Proteomes" id="UP001060012">
    <property type="component" value="Chromosome"/>
</dbReference>
<dbReference type="InterPro" id="IPR023203">
    <property type="entry name" value="TTHA0068_sf"/>
</dbReference>
<accession>A0ABY5E2T8</accession>